<dbReference type="Gene3D" id="1.10.10.10">
    <property type="entry name" value="Winged helix-like DNA-binding domain superfamily/Winged helix DNA-binding domain"/>
    <property type="match status" value="1"/>
</dbReference>
<dbReference type="Proteomes" id="UP001217500">
    <property type="component" value="Chromosome"/>
</dbReference>
<keyword evidence="7" id="KW-1185">Reference proteome</keyword>
<dbReference type="Pfam" id="PF03466">
    <property type="entry name" value="LysR_substrate"/>
    <property type="match status" value="1"/>
</dbReference>
<name>A0AAE9XRV8_9PROT</name>
<dbReference type="KEGG" id="gso:PH603_05165"/>
<evidence type="ECO:0000313" key="6">
    <source>
        <dbReference type="EMBL" id="WCL55147.1"/>
    </source>
</evidence>
<dbReference type="PROSITE" id="PS50931">
    <property type="entry name" value="HTH_LYSR"/>
    <property type="match status" value="1"/>
</dbReference>
<dbReference type="RefSeq" id="WP_289504918.1">
    <property type="nucleotide sequence ID" value="NZ_CP116805.1"/>
</dbReference>
<dbReference type="InterPro" id="IPR036390">
    <property type="entry name" value="WH_DNA-bd_sf"/>
</dbReference>
<dbReference type="InterPro" id="IPR036388">
    <property type="entry name" value="WH-like_DNA-bd_sf"/>
</dbReference>
<comment type="similarity">
    <text evidence="1">Belongs to the LysR transcriptional regulatory family.</text>
</comment>
<dbReference type="FunFam" id="1.10.10.10:FF:000001">
    <property type="entry name" value="LysR family transcriptional regulator"/>
    <property type="match status" value="1"/>
</dbReference>
<evidence type="ECO:0000259" key="5">
    <source>
        <dbReference type="PROSITE" id="PS50931"/>
    </source>
</evidence>
<dbReference type="AlphaFoldDB" id="A0AAE9XRV8"/>
<dbReference type="GO" id="GO:0003700">
    <property type="term" value="F:DNA-binding transcription factor activity"/>
    <property type="evidence" value="ECO:0007669"/>
    <property type="project" value="InterPro"/>
</dbReference>
<evidence type="ECO:0000256" key="4">
    <source>
        <dbReference type="ARBA" id="ARBA00023163"/>
    </source>
</evidence>
<dbReference type="GO" id="GO:0043565">
    <property type="term" value="F:sequence-specific DNA binding"/>
    <property type="evidence" value="ECO:0007669"/>
    <property type="project" value="TreeGrafter"/>
</dbReference>
<dbReference type="InterPro" id="IPR058163">
    <property type="entry name" value="LysR-type_TF_proteobact-type"/>
</dbReference>
<reference evidence="6" key="1">
    <citation type="submission" date="2023-01" db="EMBL/GenBank/DDBJ databases">
        <title>The genome sequence of Kordiimonadaceae bacterium 6D33.</title>
        <authorList>
            <person name="Liu Y."/>
        </authorList>
    </citation>
    <scope>NUCLEOTIDE SEQUENCE</scope>
    <source>
        <strain evidence="6">6D33</strain>
    </source>
</reference>
<dbReference type="InterPro" id="IPR000847">
    <property type="entry name" value="LysR_HTH_N"/>
</dbReference>
<dbReference type="SUPFAM" id="SSF53850">
    <property type="entry name" value="Periplasmic binding protein-like II"/>
    <property type="match status" value="1"/>
</dbReference>
<dbReference type="PANTHER" id="PTHR30537">
    <property type="entry name" value="HTH-TYPE TRANSCRIPTIONAL REGULATOR"/>
    <property type="match status" value="1"/>
</dbReference>
<sequence>MFDWNDLRYFLEVARRGKMVAAAERLGVDHTTVGRRLQALEADLGVALFDRRNRTFILTEEGRRLLYHAEAMENAGHALVNTLDASRSTPTGTIRLSTPEAFGSQYLARRLMPFHQRYPGIELELVAETRHLSLTRREADAAVALSEPTIGRLNATELGQYRLRFYAAPSYLNSHPPIVRLADLAPHHFIWYVDDLLSVGELKLLDRSVSNPRVVFRSTSVTGQAMAAESGMGIALLPCFLADRIKGLTPVLKEDVSITRSLYFVVHPEIADHPRLTALAGFLKELVRADTAVLNGGENRSGQ</sequence>
<organism evidence="6 7">
    <name type="scientific">Gimibacter soli</name>
    <dbReference type="NCBI Taxonomy" id="3024400"/>
    <lineage>
        <taxon>Bacteria</taxon>
        <taxon>Pseudomonadati</taxon>
        <taxon>Pseudomonadota</taxon>
        <taxon>Alphaproteobacteria</taxon>
        <taxon>Kordiimonadales</taxon>
        <taxon>Temperatibacteraceae</taxon>
        <taxon>Gimibacter</taxon>
    </lineage>
</organism>
<keyword evidence="3" id="KW-0238">DNA-binding</keyword>
<dbReference type="PANTHER" id="PTHR30537:SF3">
    <property type="entry name" value="TRANSCRIPTIONAL REGULATORY PROTEIN"/>
    <property type="match status" value="1"/>
</dbReference>
<feature type="domain" description="HTH lysR-type" evidence="5">
    <location>
        <begin position="2"/>
        <end position="59"/>
    </location>
</feature>
<evidence type="ECO:0000313" key="7">
    <source>
        <dbReference type="Proteomes" id="UP001217500"/>
    </source>
</evidence>
<proteinExistence type="inferred from homology"/>
<dbReference type="EMBL" id="CP116805">
    <property type="protein sequence ID" value="WCL55147.1"/>
    <property type="molecule type" value="Genomic_DNA"/>
</dbReference>
<protein>
    <submittedName>
        <fullName evidence="6">LysR family transcriptional regulator</fullName>
    </submittedName>
</protein>
<dbReference type="Gene3D" id="3.40.190.290">
    <property type="match status" value="1"/>
</dbReference>
<evidence type="ECO:0000256" key="2">
    <source>
        <dbReference type="ARBA" id="ARBA00023015"/>
    </source>
</evidence>
<accession>A0AAE9XRV8</accession>
<dbReference type="SUPFAM" id="SSF46785">
    <property type="entry name" value="Winged helix' DNA-binding domain"/>
    <property type="match status" value="1"/>
</dbReference>
<evidence type="ECO:0000256" key="3">
    <source>
        <dbReference type="ARBA" id="ARBA00023125"/>
    </source>
</evidence>
<dbReference type="Pfam" id="PF00126">
    <property type="entry name" value="HTH_1"/>
    <property type="match status" value="1"/>
</dbReference>
<evidence type="ECO:0000256" key="1">
    <source>
        <dbReference type="ARBA" id="ARBA00009437"/>
    </source>
</evidence>
<dbReference type="GO" id="GO:0006351">
    <property type="term" value="P:DNA-templated transcription"/>
    <property type="evidence" value="ECO:0007669"/>
    <property type="project" value="TreeGrafter"/>
</dbReference>
<keyword evidence="2" id="KW-0805">Transcription regulation</keyword>
<keyword evidence="4" id="KW-0804">Transcription</keyword>
<gene>
    <name evidence="6" type="ORF">PH603_05165</name>
</gene>
<dbReference type="InterPro" id="IPR005119">
    <property type="entry name" value="LysR_subst-bd"/>
</dbReference>